<dbReference type="InterPro" id="IPR053738">
    <property type="entry name" value="Lambda_capsid_assembly"/>
</dbReference>
<dbReference type="EMBL" id="MUKV01000012">
    <property type="protein sequence ID" value="OQS39957.1"/>
    <property type="molecule type" value="Genomic_DNA"/>
</dbReference>
<dbReference type="AlphaFoldDB" id="A0A1W0CYU7"/>
<proteinExistence type="predicted"/>
<accession>A0A1W0CYU7</accession>
<sequence>MADRLKRLRVVDPVLTNLARGYRNAQYIGEGLFPVADMDNEAGIIPLFGKEAFRLWETERAIRAKSNVMTADDADTMDVVLREHDLAYPVDYREKAESMFNEEAKAARRVKDAIDLGREVRAAYLAQNPSTYLSGAKVVLSGSSQWSGGGGDPIKVVEDGKEVVRQRIGMRPNTAVIGASTYASLKFHPKLAAALGSDKDKLITLEHLKAIWGLENIYVGEALAANGQGALGDIWGDNLVLAYVAKPGEGQSHDHDVPSFGYTLRKKGMPETDKYDAEGNKVEYVRHTDTYKIVVVGADAGYLISDTNANP</sequence>
<dbReference type="Proteomes" id="UP000192721">
    <property type="component" value="Unassembled WGS sequence"/>
</dbReference>
<comment type="caution">
    <text evidence="1">The sequence shown here is derived from an EMBL/GenBank/DDBJ whole genome shotgun (WGS) entry which is preliminary data.</text>
</comment>
<dbReference type="Gene3D" id="3.90.1690.10">
    <property type="entry name" value="phage-related protein like domain"/>
    <property type="match status" value="1"/>
</dbReference>
<evidence type="ECO:0008006" key="3">
    <source>
        <dbReference type="Google" id="ProtNLM"/>
    </source>
</evidence>
<evidence type="ECO:0000313" key="1">
    <source>
        <dbReference type="EMBL" id="OQS39957.1"/>
    </source>
</evidence>
<evidence type="ECO:0000313" key="2">
    <source>
        <dbReference type="Proteomes" id="UP000192721"/>
    </source>
</evidence>
<dbReference type="RefSeq" id="WP_081555582.1">
    <property type="nucleotide sequence ID" value="NZ_MUKV01000012.1"/>
</dbReference>
<organism evidence="1 2">
    <name type="scientific">Chromobacterium haemolyticum</name>
    <dbReference type="NCBI Taxonomy" id="394935"/>
    <lineage>
        <taxon>Bacteria</taxon>
        <taxon>Pseudomonadati</taxon>
        <taxon>Pseudomonadota</taxon>
        <taxon>Betaproteobacteria</taxon>
        <taxon>Neisseriales</taxon>
        <taxon>Chromobacteriaceae</taxon>
        <taxon>Chromobacterium</taxon>
    </lineage>
</organism>
<reference evidence="1 2" key="1">
    <citation type="submission" date="2017-02" db="EMBL/GenBank/DDBJ databases">
        <title>Chromobacterium haemolyticum H5244.</title>
        <authorList>
            <person name="Gulvik C.A."/>
        </authorList>
    </citation>
    <scope>NUCLEOTIDE SEQUENCE [LARGE SCALE GENOMIC DNA]</scope>
    <source>
        <strain evidence="1 2">H5244</strain>
    </source>
</reference>
<name>A0A1W0CYU7_9NEIS</name>
<gene>
    <name evidence="1" type="ORF">B0T45_11695</name>
</gene>
<protein>
    <recommendedName>
        <fullName evidence="3">N4-gp56 family major capsid protein</fullName>
    </recommendedName>
</protein>